<proteinExistence type="predicted"/>
<sequence length="1281" mass="145565">MASPQRLNLERSLNQFRRELTDDQKKDISGANRTAINHEIQKIQAKLGRQGSLCRLSRINRFLDAMEQIEKLVSIFLNVSEAVAFIWGPIKLALMATMAWKDWVKKLLDVYEEIADALDGLAFFHGLIKSDERFSRMLEDYFSDIILLHRSVLDFFSRPDWKGKFKWAWDDFRRVVRPTIESLKRKQAMLSDDKLQPYAILKEIQDSDQYAKDQFKQINSGLEGVITSEELRRQKMEEQEIRSFLERKLNVSVSQIKSQLEVPDAVTSSSGNWIFSHPLFQSWEVDVSQQGCVLFLTGCPGADDTMMRFAYDKCSSMDYLDLTVLKSLALDCLSSKRDNVIVLDGLDEGMDGEAERAIKWCLDDLTNTVSSRGCHVRLLICGQEDGRIDPLLAPYPSIRLHAVDLHLKDIEDYCEAQATSIATRFRLSSEDKRGLIQKVVKASNGMFLYTKVVLANLALMGSKKEYKGELINDKFPRDLNEAYEHVVQRVMSSAQASATKILGLLVCAERPLRWREIQARFCIDAEEAVCDPEDLRADTCKQLCSSLVDAIDCEMFPGVESEQTVTMIHETASKYLVYTGTINLMQEHLNMSLFCCRYLSSKPFLAIDSSCLEHVVQSGYFSFMDYAASYYRSHVQKIESFNADTNSDSKVATVEKAALNLQGTYCSTHSNNIGETNTLEANLDPAIQERVSAIRKIIDKQRAMLSENVDFQTLEGPKRHKCSRLQCCRFSVGYPSEAALQQHLASHERPFRCNDGACFAHILGYASQQALTDHTSAFHSEESRSEVTFPVRKKTGEVNLIDACKSGNLREVKLLHLSGADLDVSSSQIIPLMVALKAGHGHICKYFIDSGVNPSQGYDNIFYCDSPIFHAIDRKDLCMLELFLFGPRDVTTTLPHLPGLAWQILNKYPPAISLLLKMSRTEPFLGHSESFNTAIANGLAHLFDSWRHEERFFSGYHSNNTKPLHERFCEIFPRLYDHNETFSVDFNCQEYAIYQQALKQEKELLHDALGHRNYPLAAFLIDIDVEKRLQIQIQYGRGRSPLHSFILNSCGVPCNACVVIAQRLSRLDGGRLANAPDHGGRTPVHDAMMYSIPLETLHVFLECAEDLNRKDDKGKSPLHYVKTKRSLEMLLQQKDVDIFSRNQEGETVFAGLCDVRNRNLVKGDWDHSNLSLEEYEKWVIPRRHQMLEYLLEADMTLAWTADESDQRLTPLHHAIKLGERHCSVSTTEFLLQLPEVEQILQAFLATGVEGSEEVREFALEKNLEHALEAMDTLGFGLPSSY</sequence>
<dbReference type="InterPro" id="IPR036770">
    <property type="entry name" value="Ankyrin_rpt-contain_sf"/>
</dbReference>
<keyword evidence="3" id="KW-1185">Reference proteome</keyword>
<evidence type="ECO:0000313" key="3">
    <source>
        <dbReference type="Proteomes" id="UP000265631"/>
    </source>
</evidence>
<reference evidence="2 3" key="1">
    <citation type="journal article" date="2018" name="PLoS Pathog.">
        <title>Evolution of structural diversity of trichothecenes, a family of toxins produced by plant pathogenic and entomopathogenic fungi.</title>
        <authorList>
            <person name="Proctor R.H."/>
            <person name="McCormick S.P."/>
            <person name="Kim H.S."/>
            <person name="Cardoza R.E."/>
            <person name="Stanley A.M."/>
            <person name="Lindo L."/>
            <person name="Kelly A."/>
            <person name="Brown D.W."/>
            <person name="Lee T."/>
            <person name="Vaughan M.M."/>
            <person name="Alexander N.J."/>
            <person name="Busman M."/>
            <person name="Gutierrez S."/>
        </authorList>
    </citation>
    <scope>NUCLEOTIDE SEQUENCE [LARGE SCALE GENOMIC DNA]</scope>
    <source>
        <strain evidence="2 3">NRRL 13405</strain>
    </source>
</reference>
<name>A0A395MC69_9HYPO</name>
<dbReference type="STRING" id="2594813.A0A395MC69"/>
<dbReference type="PANTHER" id="PTHR10039:SF14">
    <property type="entry name" value="NACHT DOMAIN-CONTAINING PROTEIN"/>
    <property type="match status" value="1"/>
</dbReference>
<evidence type="ECO:0000259" key="1">
    <source>
        <dbReference type="Pfam" id="PF22939"/>
    </source>
</evidence>
<dbReference type="PANTHER" id="PTHR10039">
    <property type="entry name" value="AMELOGENIN"/>
    <property type="match status" value="1"/>
</dbReference>
<organism evidence="2 3">
    <name type="scientific">Fusarium flagelliforme</name>
    <dbReference type="NCBI Taxonomy" id="2675880"/>
    <lineage>
        <taxon>Eukaryota</taxon>
        <taxon>Fungi</taxon>
        <taxon>Dikarya</taxon>
        <taxon>Ascomycota</taxon>
        <taxon>Pezizomycotina</taxon>
        <taxon>Sordariomycetes</taxon>
        <taxon>Hypocreomycetidae</taxon>
        <taxon>Hypocreales</taxon>
        <taxon>Nectriaceae</taxon>
        <taxon>Fusarium</taxon>
        <taxon>Fusarium incarnatum-equiseti species complex</taxon>
    </lineage>
</organism>
<gene>
    <name evidence="2" type="ORF">FIE12Z_10317</name>
</gene>
<dbReference type="EMBL" id="PXXK01000351">
    <property type="protein sequence ID" value="RFN45451.1"/>
    <property type="molecule type" value="Genomic_DNA"/>
</dbReference>
<accession>A0A395MC69</accession>
<dbReference type="SUPFAM" id="SSF48403">
    <property type="entry name" value="Ankyrin repeat"/>
    <property type="match status" value="1"/>
</dbReference>
<protein>
    <submittedName>
        <fullName evidence="2">Vegetative incompatibility protein het-e-1</fullName>
    </submittedName>
</protein>
<evidence type="ECO:0000313" key="2">
    <source>
        <dbReference type="EMBL" id="RFN45451.1"/>
    </source>
</evidence>
<feature type="domain" description="GPI inositol-deacylase winged helix" evidence="1">
    <location>
        <begin position="492"/>
        <end position="578"/>
    </location>
</feature>
<dbReference type="InterPro" id="IPR002110">
    <property type="entry name" value="Ankyrin_rpt"/>
</dbReference>
<dbReference type="Proteomes" id="UP000265631">
    <property type="component" value="Unassembled WGS sequence"/>
</dbReference>
<comment type="caution">
    <text evidence="2">The sequence shown here is derived from an EMBL/GenBank/DDBJ whole genome shotgun (WGS) entry which is preliminary data.</text>
</comment>
<dbReference type="InterPro" id="IPR054471">
    <property type="entry name" value="GPIID_WHD"/>
</dbReference>
<dbReference type="Gene3D" id="1.25.40.20">
    <property type="entry name" value="Ankyrin repeat-containing domain"/>
    <property type="match status" value="2"/>
</dbReference>
<dbReference type="SMART" id="SM00248">
    <property type="entry name" value="ANK"/>
    <property type="match status" value="6"/>
</dbReference>
<dbReference type="Pfam" id="PF22939">
    <property type="entry name" value="WHD_GPIID"/>
    <property type="match status" value="1"/>
</dbReference>